<evidence type="ECO:0000259" key="3">
    <source>
        <dbReference type="Pfam" id="PF23571"/>
    </source>
</evidence>
<dbReference type="Pfam" id="PF23571">
    <property type="entry name" value="GH3_M"/>
    <property type="match status" value="1"/>
</dbReference>
<keyword evidence="5" id="KW-1185">Reference proteome</keyword>
<dbReference type="RefSeq" id="XP_056851069.1">
    <property type="nucleotide sequence ID" value="XM_056995089.1"/>
</dbReference>
<evidence type="ECO:0000313" key="5">
    <source>
        <dbReference type="Proteomes" id="UP000504610"/>
    </source>
</evidence>
<reference evidence="6" key="2">
    <citation type="submission" date="2025-08" db="UniProtKB">
        <authorList>
            <consortium name="RefSeq"/>
        </authorList>
    </citation>
    <scope>IDENTIFICATION</scope>
    <source>
        <tissue evidence="6">Leaf</tissue>
    </source>
</reference>
<sequence length="535" mass="61147">MSMWSDLSDKLDEKVLEDLTSNVKQIQDDVLREILTLNANTECLRPFLNGSSDKDAFKKNVPVTTYDDVKLFIDRVANGEPFDVISGTPITGFSLSSGTSGGIRKRFPCTKKYLENLNFIYRYRSLVISKHFDGLEHGKGMVFNFCVPELTTPSGLPVSAATTLFFKSDYFKNRPSYWNWSFTSPDEVILCSDNKQSMYCHLLCGIVQRDEVVKVGTAFVSTLLRVITFLEKHWKEICTNIRYGRLSEWITDVSCRDSVSKILGEPNPELADLIENECDQKSWEETMFGINMNPLCKPQDVSYTFMPHFSYFEFLLVDADEEVEIVDLVDVKLGCHYEPLVTNHSGIRRYKMGDIVQVTGFYNSAPEFRFARRGNLVLSVHMETTTDQDLLNAVTHAKMVLESSNLMLLDFTSYADISTTPGHYVLYWELKGKYNNDIAEIDNKVLVECCYVVEESLENFYKEYRRNGWIGALEIRVVYPGTFDSLMEFFISQGASSTQYKTPICIKSTEAIAILEEKVHARFFTEKSLSLKFSS</sequence>
<dbReference type="Proteomes" id="UP000504610">
    <property type="component" value="Chromosome 9"/>
</dbReference>
<protein>
    <submittedName>
        <fullName evidence="6">4-substituted benzoates-glutamate ligase GH3.12-like isoform X2</fullName>
    </submittedName>
</protein>
<dbReference type="InterPro" id="IPR055377">
    <property type="entry name" value="GH3_M"/>
</dbReference>
<organism evidence="5 6">
    <name type="scientific">Raphanus sativus</name>
    <name type="common">Radish</name>
    <name type="synonym">Raphanus raphanistrum var. sativus</name>
    <dbReference type="NCBI Taxonomy" id="3726"/>
    <lineage>
        <taxon>Eukaryota</taxon>
        <taxon>Viridiplantae</taxon>
        <taxon>Streptophyta</taxon>
        <taxon>Embryophyta</taxon>
        <taxon>Tracheophyta</taxon>
        <taxon>Spermatophyta</taxon>
        <taxon>Magnoliopsida</taxon>
        <taxon>eudicotyledons</taxon>
        <taxon>Gunneridae</taxon>
        <taxon>Pentapetalae</taxon>
        <taxon>rosids</taxon>
        <taxon>malvids</taxon>
        <taxon>Brassicales</taxon>
        <taxon>Brassicaceae</taxon>
        <taxon>Brassiceae</taxon>
        <taxon>Raphanus</taxon>
    </lineage>
</organism>
<name>A0A9W3CHS9_RAPSA</name>
<feature type="domain" description="GH3 C-terminal" evidence="4">
    <location>
        <begin position="388"/>
        <end position="509"/>
    </location>
</feature>
<dbReference type="Pfam" id="PF03321">
    <property type="entry name" value="GH3"/>
    <property type="match status" value="1"/>
</dbReference>
<dbReference type="AlphaFoldDB" id="A0A9W3CHS9"/>
<dbReference type="GeneID" id="130500272"/>
<evidence type="ECO:0000259" key="4">
    <source>
        <dbReference type="Pfam" id="PF23572"/>
    </source>
</evidence>
<accession>A0A9W3CHS9</accession>
<evidence type="ECO:0000313" key="6">
    <source>
        <dbReference type="RefSeq" id="XP_056851069.1"/>
    </source>
</evidence>
<proteinExistence type="inferred from homology"/>
<gene>
    <name evidence="6" type="primary">LOC130500272</name>
</gene>
<feature type="domain" description="GH3 middle" evidence="3">
    <location>
        <begin position="303"/>
        <end position="373"/>
    </location>
</feature>
<evidence type="ECO:0000256" key="1">
    <source>
        <dbReference type="ARBA" id="ARBA00008068"/>
    </source>
</evidence>
<dbReference type="GO" id="GO:0016881">
    <property type="term" value="F:acid-amino acid ligase activity"/>
    <property type="evidence" value="ECO:0007669"/>
    <property type="project" value="TreeGrafter"/>
</dbReference>
<comment type="similarity">
    <text evidence="1">Belongs to the IAA-amido conjugating enzyme family.</text>
</comment>
<reference evidence="5" key="1">
    <citation type="journal article" date="2019" name="Database">
        <title>The radish genome database (RadishGD): an integrated information resource for radish genomics.</title>
        <authorList>
            <person name="Yu H.J."/>
            <person name="Baek S."/>
            <person name="Lee Y.J."/>
            <person name="Cho A."/>
            <person name="Mun J.H."/>
        </authorList>
    </citation>
    <scope>NUCLEOTIDE SEQUENCE [LARGE SCALE GENOMIC DNA]</scope>
    <source>
        <strain evidence="5">cv. WK10039</strain>
    </source>
</reference>
<dbReference type="InterPro" id="IPR004993">
    <property type="entry name" value="GH3"/>
</dbReference>
<keyword evidence="2" id="KW-0436">Ligase</keyword>
<evidence type="ECO:0000256" key="2">
    <source>
        <dbReference type="ARBA" id="ARBA00022598"/>
    </source>
</evidence>
<dbReference type="GO" id="GO:0005737">
    <property type="term" value="C:cytoplasm"/>
    <property type="evidence" value="ECO:0007669"/>
    <property type="project" value="TreeGrafter"/>
</dbReference>
<dbReference type="Pfam" id="PF23572">
    <property type="entry name" value="GH3_C"/>
    <property type="match status" value="1"/>
</dbReference>
<dbReference type="PANTHER" id="PTHR31901:SF61">
    <property type="entry name" value="AUXIN-RESPONSIVE GH3 FAMILY PROTEIN"/>
    <property type="match status" value="1"/>
</dbReference>
<dbReference type="PANTHER" id="PTHR31901">
    <property type="entry name" value="GH3 DOMAIN-CONTAINING PROTEIN"/>
    <property type="match status" value="1"/>
</dbReference>
<dbReference type="InterPro" id="IPR055378">
    <property type="entry name" value="GH3_C"/>
</dbReference>